<dbReference type="InterPro" id="IPR011006">
    <property type="entry name" value="CheY-like_superfamily"/>
</dbReference>
<reference evidence="4 5" key="1">
    <citation type="submission" date="2019-03" db="EMBL/GenBank/DDBJ databases">
        <title>Genomic Encyclopedia of Type Strains, Phase IV (KMG-IV): sequencing the most valuable type-strain genomes for metagenomic binning, comparative biology and taxonomic classification.</title>
        <authorList>
            <person name="Goeker M."/>
        </authorList>
    </citation>
    <scope>NUCLEOTIDE SEQUENCE [LARGE SCALE GENOMIC DNA]</scope>
    <source>
        <strain evidence="4 5">DSM 21667</strain>
    </source>
</reference>
<comment type="caution">
    <text evidence="2">Lacks conserved residue(s) required for the propagation of feature annotation.</text>
</comment>
<keyword evidence="1 2" id="KW-0597">Phosphoprotein</keyword>
<evidence type="ECO:0000313" key="4">
    <source>
        <dbReference type="EMBL" id="TDR38962.1"/>
    </source>
</evidence>
<dbReference type="GO" id="GO:0000160">
    <property type="term" value="P:phosphorelay signal transduction system"/>
    <property type="evidence" value="ECO:0007669"/>
    <property type="project" value="InterPro"/>
</dbReference>
<dbReference type="PANTHER" id="PTHR44591:SF19">
    <property type="entry name" value="TWO-COMPONENT RESPONSE REGULATOR-RELATED"/>
    <property type="match status" value="1"/>
</dbReference>
<dbReference type="AlphaFoldDB" id="A0A4R6YNE6"/>
<keyword evidence="5" id="KW-1185">Reference proteome</keyword>
<dbReference type="Gene3D" id="3.40.50.2300">
    <property type="match status" value="2"/>
</dbReference>
<evidence type="ECO:0000313" key="5">
    <source>
        <dbReference type="Proteomes" id="UP000295293"/>
    </source>
</evidence>
<gene>
    <name evidence="4" type="ORF">DFR29_118105</name>
</gene>
<comment type="caution">
    <text evidence="4">The sequence shown here is derived from an EMBL/GenBank/DDBJ whole genome shotgun (WGS) entry which is preliminary data.</text>
</comment>
<evidence type="ECO:0000259" key="3">
    <source>
        <dbReference type="PROSITE" id="PS50110"/>
    </source>
</evidence>
<name>A0A4R6YNE6_9GAMM</name>
<dbReference type="InterPro" id="IPR001789">
    <property type="entry name" value="Sig_transdc_resp-reg_receiver"/>
</dbReference>
<dbReference type="SUPFAM" id="SSF52172">
    <property type="entry name" value="CheY-like"/>
    <property type="match status" value="2"/>
</dbReference>
<evidence type="ECO:0000256" key="1">
    <source>
        <dbReference type="ARBA" id="ARBA00022553"/>
    </source>
</evidence>
<dbReference type="CDD" id="cd17569">
    <property type="entry name" value="REC_HupR-like"/>
    <property type="match status" value="1"/>
</dbReference>
<accession>A0A4R6YNE6</accession>
<organism evidence="4 5">
    <name type="scientific">Tahibacter aquaticus</name>
    <dbReference type="NCBI Taxonomy" id="520092"/>
    <lineage>
        <taxon>Bacteria</taxon>
        <taxon>Pseudomonadati</taxon>
        <taxon>Pseudomonadota</taxon>
        <taxon>Gammaproteobacteria</taxon>
        <taxon>Lysobacterales</taxon>
        <taxon>Rhodanobacteraceae</taxon>
        <taxon>Tahibacter</taxon>
    </lineage>
</organism>
<sequence>MLGEDFDMPVSDPNRGTLRVLFIDDEARILRALKALFRDLEVYITTDPREAPQLAATHNVDVVVCDQRMPEMLGVDVLREIREKHPRAMRVLLTGYSDLKAVLGSVNEGEVYRFVNKPWVNADLRALVLEAGAISRETPAVASDQLSPNEQSIARSQVGVLVIEDDATVQQRLREILQPHYQVRFANTAERAMQVLEQHETGVVISETATNHGADLTLMLKALKQYHPHIATVVITERANAQTVIELINEGQVYRMLIKPVRMGSCRLSVDSALGRYWKLKQTPKAVRRYGVTPTAATLQAQAKLPNSLLSRIRSLPARIFGGVRI</sequence>
<dbReference type="Proteomes" id="UP000295293">
    <property type="component" value="Unassembled WGS sequence"/>
</dbReference>
<dbReference type="PROSITE" id="PS50110">
    <property type="entry name" value="RESPONSE_REGULATORY"/>
    <property type="match status" value="2"/>
</dbReference>
<evidence type="ECO:0000256" key="2">
    <source>
        <dbReference type="PROSITE-ProRule" id="PRU00169"/>
    </source>
</evidence>
<protein>
    <submittedName>
        <fullName evidence="4">Response regulator receiver domain-containing protein</fullName>
    </submittedName>
</protein>
<feature type="modified residue" description="4-aspartylphosphate" evidence="2">
    <location>
        <position position="66"/>
    </location>
</feature>
<proteinExistence type="predicted"/>
<dbReference type="SMART" id="SM00448">
    <property type="entry name" value="REC"/>
    <property type="match status" value="1"/>
</dbReference>
<feature type="domain" description="Response regulatory" evidence="3">
    <location>
        <begin position="19"/>
        <end position="132"/>
    </location>
</feature>
<dbReference type="PANTHER" id="PTHR44591">
    <property type="entry name" value="STRESS RESPONSE REGULATOR PROTEIN 1"/>
    <property type="match status" value="1"/>
</dbReference>
<dbReference type="Pfam" id="PF00072">
    <property type="entry name" value="Response_reg"/>
    <property type="match status" value="2"/>
</dbReference>
<dbReference type="InterPro" id="IPR050595">
    <property type="entry name" value="Bact_response_regulator"/>
</dbReference>
<dbReference type="RefSeq" id="WP_133821175.1">
    <property type="nucleotide sequence ID" value="NZ_SNZH01000018.1"/>
</dbReference>
<dbReference type="EMBL" id="SNZH01000018">
    <property type="protein sequence ID" value="TDR38962.1"/>
    <property type="molecule type" value="Genomic_DNA"/>
</dbReference>
<dbReference type="OrthoDB" id="9802066at2"/>
<dbReference type="CDD" id="cd00156">
    <property type="entry name" value="REC"/>
    <property type="match status" value="1"/>
</dbReference>
<feature type="domain" description="Response regulatory" evidence="3">
    <location>
        <begin position="159"/>
        <end position="274"/>
    </location>
</feature>